<evidence type="ECO:0008006" key="5">
    <source>
        <dbReference type="Google" id="ProtNLM"/>
    </source>
</evidence>
<dbReference type="Proteomes" id="UP001301350">
    <property type="component" value="Unassembled WGS sequence"/>
</dbReference>
<sequence>MFGESPLTQFVLSVSLVVLLARPQDLPRVAYGAGRLCGRAAAGLRDLRDAMTRASSVFEEEVRARQAREASSAGDAGPLRLHRELQEGMAELRRLQQQLRGEFGTPRVPGRGARPWQWLAPPRPGAEEAETEVAGAAPTSSSSSRMAEAVSGGVEGGAALLLRAVEERAWAQTVSGQTGCADAVTASARDPRSAPRAVRE</sequence>
<dbReference type="AlphaFoldDB" id="A0AAV9ISR7"/>
<feature type="chain" id="PRO_5043361977" description="Sec-independent protein translocase protein TatB" evidence="2">
    <location>
        <begin position="22"/>
        <end position="200"/>
    </location>
</feature>
<accession>A0AAV9ISR7</accession>
<name>A0AAV9ISR7_CYACA</name>
<keyword evidence="2" id="KW-0732">Signal</keyword>
<evidence type="ECO:0000313" key="3">
    <source>
        <dbReference type="EMBL" id="KAK4535377.1"/>
    </source>
</evidence>
<comment type="caution">
    <text evidence="3">The sequence shown here is derived from an EMBL/GenBank/DDBJ whole genome shotgun (WGS) entry which is preliminary data.</text>
</comment>
<feature type="signal peptide" evidence="2">
    <location>
        <begin position="1"/>
        <end position="21"/>
    </location>
</feature>
<proteinExistence type="predicted"/>
<feature type="region of interest" description="Disordered" evidence="1">
    <location>
        <begin position="103"/>
        <end position="149"/>
    </location>
</feature>
<evidence type="ECO:0000256" key="2">
    <source>
        <dbReference type="SAM" id="SignalP"/>
    </source>
</evidence>
<gene>
    <name evidence="3" type="ORF">CDCA_CDCA04G1402</name>
</gene>
<feature type="compositionally biased region" description="Low complexity" evidence="1">
    <location>
        <begin position="132"/>
        <end position="149"/>
    </location>
</feature>
<feature type="compositionally biased region" description="Basic and acidic residues" evidence="1">
    <location>
        <begin position="189"/>
        <end position="200"/>
    </location>
</feature>
<protein>
    <recommendedName>
        <fullName evidence="5">Sec-independent protein translocase protein TatB</fullName>
    </recommendedName>
</protein>
<dbReference type="EMBL" id="JANCYW010000004">
    <property type="protein sequence ID" value="KAK4535377.1"/>
    <property type="molecule type" value="Genomic_DNA"/>
</dbReference>
<feature type="region of interest" description="Disordered" evidence="1">
    <location>
        <begin position="175"/>
        <end position="200"/>
    </location>
</feature>
<evidence type="ECO:0000256" key="1">
    <source>
        <dbReference type="SAM" id="MobiDB-lite"/>
    </source>
</evidence>
<reference evidence="3 4" key="1">
    <citation type="submission" date="2022-07" db="EMBL/GenBank/DDBJ databases">
        <title>Genome-wide signatures of adaptation to extreme environments.</title>
        <authorList>
            <person name="Cho C.H."/>
            <person name="Yoon H.S."/>
        </authorList>
    </citation>
    <scope>NUCLEOTIDE SEQUENCE [LARGE SCALE GENOMIC DNA]</scope>
    <source>
        <strain evidence="3 4">DBV 063 E5</strain>
    </source>
</reference>
<evidence type="ECO:0000313" key="4">
    <source>
        <dbReference type="Proteomes" id="UP001301350"/>
    </source>
</evidence>
<organism evidence="3 4">
    <name type="scientific">Cyanidium caldarium</name>
    <name type="common">Red alga</name>
    <dbReference type="NCBI Taxonomy" id="2771"/>
    <lineage>
        <taxon>Eukaryota</taxon>
        <taxon>Rhodophyta</taxon>
        <taxon>Bangiophyceae</taxon>
        <taxon>Cyanidiales</taxon>
        <taxon>Cyanidiaceae</taxon>
        <taxon>Cyanidium</taxon>
    </lineage>
</organism>
<keyword evidence="4" id="KW-1185">Reference proteome</keyword>